<dbReference type="EMBL" id="AKAU01000040">
    <property type="protein sequence ID" value="EIN02209.1"/>
    <property type="molecule type" value="Genomic_DNA"/>
</dbReference>
<dbReference type="PANTHER" id="PTHR32308:SF0">
    <property type="entry name" value="HPCH_HPAI ALDOLASE_CITRATE LYASE DOMAIN-CONTAINING PROTEIN"/>
    <property type="match status" value="1"/>
</dbReference>
<dbReference type="InterPro" id="IPR015813">
    <property type="entry name" value="Pyrv/PenolPyrv_kinase-like_dom"/>
</dbReference>
<evidence type="ECO:0000256" key="2">
    <source>
        <dbReference type="ARBA" id="ARBA00022723"/>
    </source>
</evidence>
<proteinExistence type="predicted"/>
<dbReference type="PANTHER" id="PTHR32308">
    <property type="entry name" value="LYASE BETA SUBUNIT, PUTATIVE (AFU_ORTHOLOGUE AFUA_4G13030)-RELATED"/>
    <property type="match status" value="1"/>
</dbReference>
<dbReference type="InterPro" id="IPR040442">
    <property type="entry name" value="Pyrv_kinase-like_dom_sf"/>
</dbReference>
<keyword evidence="3" id="KW-0460">Magnesium</keyword>
<dbReference type="SUPFAM" id="SSF51621">
    <property type="entry name" value="Phosphoenolpyruvate/pyruvate domain"/>
    <property type="match status" value="1"/>
</dbReference>
<accession>A0ABN0FTX3</accession>
<dbReference type="Proteomes" id="UP000004980">
    <property type="component" value="Unassembled WGS sequence"/>
</dbReference>
<keyword evidence="6" id="KW-1185">Reference proteome</keyword>
<dbReference type="InterPro" id="IPR011206">
    <property type="entry name" value="Citrate_lyase_beta/mcl1/mcl2"/>
</dbReference>
<organism evidence="5 6">
    <name type="scientific">Paraburkholderia hospita</name>
    <dbReference type="NCBI Taxonomy" id="169430"/>
    <lineage>
        <taxon>Bacteria</taxon>
        <taxon>Pseudomonadati</taxon>
        <taxon>Pseudomonadota</taxon>
        <taxon>Betaproteobacteria</taxon>
        <taxon>Burkholderiales</taxon>
        <taxon>Burkholderiaceae</taxon>
        <taxon>Paraburkholderia</taxon>
    </lineage>
</organism>
<evidence type="ECO:0000256" key="3">
    <source>
        <dbReference type="ARBA" id="ARBA00022842"/>
    </source>
</evidence>
<comment type="cofactor">
    <cofactor evidence="1">
        <name>Mg(2+)</name>
        <dbReference type="ChEBI" id="CHEBI:18420"/>
    </cofactor>
</comment>
<gene>
    <name evidence="5" type="ORF">WQE_05222</name>
</gene>
<sequence length="282" mass="30319">MKDDLPSWVSLQYVASHDTHALDESLEANATGIILDLEDFVPIESKTKARANLTEAARAVRSARKDVLVRINRPIDAAVADIRAAAIAGADALLITKVASPEHIKLLDEYLESVEAELCLRNGCIKLVPMIETLSAVPFTDDIATAAARIVGLAIGSEDLASELSVRSNSPTIVSIKERMIVSALRAGILPIGHIGSVKGLDSRTEYLEMLRQSRERGYLVATCLSADQATSINEAYAPTPSEVYRAQGLFENAPNVPKPVSALSRLVLSRADRVTPRIAIA</sequence>
<dbReference type="RefSeq" id="WP_007578468.1">
    <property type="nucleotide sequence ID" value="NZ_AKAU01000040.1"/>
</dbReference>
<evidence type="ECO:0000313" key="6">
    <source>
        <dbReference type="Proteomes" id="UP000004980"/>
    </source>
</evidence>
<dbReference type="Gene3D" id="3.20.20.60">
    <property type="entry name" value="Phosphoenolpyruvate-binding domains"/>
    <property type="match status" value="1"/>
</dbReference>
<reference evidence="5 6" key="1">
    <citation type="journal article" date="2012" name="J. Bacteriol.">
        <title>Draft Genome Sequence of the Soil Bacterium Burkholderia terrae Strain BS001, Which Interacts with Fungal Surface Structures.</title>
        <authorList>
            <person name="Nazir R."/>
            <person name="Hansen M.A."/>
            <person name="Sorensen S."/>
            <person name="van Elsas J.D."/>
        </authorList>
    </citation>
    <scope>NUCLEOTIDE SEQUENCE [LARGE SCALE GENOMIC DNA]</scope>
    <source>
        <strain evidence="5 6">BS001</strain>
    </source>
</reference>
<dbReference type="InterPro" id="IPR005000">
    <property type="entry name" value="Aldolase/citrate-lyase_domain"/>
</dbReference>
<dbReference type="Pfam" id="PF03328">
    <property type="entry name" value="HpcH_HpaI"/>
    <property type="match status" value="1"/>
</dbReference>
<comment type="caution">
    <text evidence="5">The sequence shown here is derived from an EMBL/GenBank/DDBJ whole genome shotgun (WGS) entry which is preliminary data.</text>
</comment>
<protein>
    <recommendedName>
        <fullName evidence="4">HpcH/HpaI aldolase/citrate lyase domain-containing protein</fullName>
    </recommendedName>
</protein>
<keyword evidence="2" id="KW-0479">Metal-binding</keyword>
<feature type="domain" description="HpcH/HpaI aldolase/citrate lyase" evidence="4">
    <location>
        <begin position="13"/>
        <end position="189"/>
    </location>
</feature>
<dbReference type="PIRSF" id="PIRSF015582">
    <property type="entry name" value="Cit_lyase_B"/>
    <property type="match status" value="1"/>
</dbReference>
<evidence type="ECO:0000259" key="4">
    <source>
        <dbReference type="Pfam" id="PF03328"/>
    </source>
</evidence>
<name>A0ABN0FTX3_9BURK</name>
<evidence type="ECO:0000256" key="1">
    <source>
        <dbReference type="ARBA" id="ARBA00001946"/>
    </source>
</evidence>
<evidence type="ECO:0000313" key="5">
    <source>
        <dbReference type="EMBL" id="EIN02209.1"/>
    </source>
</evidence>